<proteinExistence type="predicted"/>
<dbReference type="GeneID" id="22276517"/>
<evidence type="ECO:0000313" key="2">
    <source>
        <dbReference type="EMBL" id="AFX93371.1"/>
    </source>
</evidence>
<dbReference type="EMBL" id="KC012913">
    <property type="protein sequence ID" value="AFX93371.1"/>
    <property type="molecule type" value="Genomic_DNA"/>
</dbReference>
<dbReference type="RefSeq" id="YP_009098254.1">
    <property type="nucleotide sequence ID" value="NC_025417.1"/>
</dbReference>
<dbReference type="InterPro" id="IPR006949">
    <property type="entry name" value="Barrel_Baseplate_J-like"/>
</dbReference>
<dbReference type="Proteomes" id="UP000028568">
    <property type="component" value="Segment"/>
</dbReference>
<accession>A0A075BEU3</accession>
<dbReference type="Pfam" id="PF04865">
    <property type="entry name" value="Baseplate_J"/>
    <property type="match status" value="1"/>
</dbReference>
<name>A0A075BEU3_9CAUD</name>
<organism evidence="2 3">
    <name type="scientific">Staphylococcus phage Team1</name>
    <dbReference type="NCBI Taxonomy" id="1262512"/>
    <lineage>
        <taxon>Viruses</taxon>
        <taxon>Duplodnaviria</taxon>
        <taxon>Heunggongvirae</taxon>
        <taxon>Uroviricota</taxon>
        <taxon>Caudoviricetes</taxon>
        <taxon>Herelleviridae</taxon>
        <taxon>Twortvirinae</taxon>
        <taxon>Kayvirus</taxon>
        <taxon>Kayvirus G1</taxon>
    </lineage>
</organism>
<evidence type="ECO:0000313" key="3">
    <source>
        <dbReference type="Proteomes" id="UP000028568"/>
    </source>
</evidence>
<dbReference type="KEGG" id="vg:22276517"/>
<dbReference type="SMR" id="A0A075BEU3"/>
<reference evidence="2 3" key="1">
    <citation type="journal article" date="2014" name="PLoS ONE">
        <title>Improving the Safety of Staphylococcus aureus Polyvalent Phages by Their Production on a Staphylococcus xylosus Strain.</title>
        <authorList>
            <person name="El Haddad L."/>
            <person name="Ben Abdallah N."/>
            <person name="Plante P.L."/>
            <person name="Dumaresq J."/>
            <person name="Katsarava R."/>
            <person name="Labrie S."/>
            <person name="Corbeil J."/>
            <person name="St-Gelais D."/>
            <person name="Moineau S."/>
        </authorList>
    </citation>
    <scope>NUCLEOTIDE SEQUENCE [LARGE SCALE GENOMIC DNA]</scope>
</reference>
<feature type="domain" description="Baseplate protein J-like barrel" evidence="1">
    <location>
        <begin position="94"/>
        <end position="169"/>
    </location>
</feature>
<sequence length="348" mass="39209">MKTRKLTNILSKLIDKTMAGTSKITDFTPGSASRSLLEAVSLEIEQFYILTKENIDWGIQEGIIEAFDFQKRQSKRAYGDVTIQFYQPLDMRMYIPAGTTFTSTRQEYPQQFETLVDYYAEPDSTEIVVEVYCKETGVAGNVPEGTINTIASGSSLIRSVNNEYSFNTGTKEESQEDFKRRFHSFVESRGRATNKSVRYGALQIPDVEGVYVYEETGHITVFAHDRNGNLSDTLKEDIIDALQDYRPSGIMLDVTGVEKEEVNVSATVTISNKSRIGDTLQKHIESVIRSYLNNLKTSDDLIITDLIQAIMNIDDVLIYDVSFDNLDENIIVPPQGIIRAGEIKVELK</sequence>
<evidence type="ECO:0000259" key="1">
    <source>
        <dbReference type="Pfam" id="PF04865"/>
    </source>
</evidence>
<protein>
    <submittedName>
        <fullName evidence="2">Baseplate J family protein</fullName>
    </submittedName>
</protein>